<dbReference type="GeneID" id="18164831"/>
<dbReference type="GO" id="GO:0005643">
    <property type="term" value="C:nuclear pore"/>
    <property type="evidence" value="ECO:0007669"/>
    <property type="project" value="TreeGrafter"/>
</dbReference>
<evidence type="ECO:0000256" key="11">
    <source>
        <dbReference type="RuleBase" id="RU366037"/>
    </source>
</evidence>
<feature type="domain" description="Exportin-1/Importin-beta-like" evidence="12">
    <location>
        <begin position="254"/>
        <end position="414"/>
    </location>
</feature>
<dbReference type="AlphaFoldDB" id="G3JBW0"/>
<dbReference type="InterPro" id="IPR045546">
    <property type="entry name" value="Exportin-T_C"/>
</dbReference>
<dbReference type="Pfam" id="PF19282">
    <property type="entry name" value="Exportin-T"/>
    <property type="match status" value="1"/>
</dbReference>
<dbReference type="eggNOG" id="KOG2021">
    <property type="taxonomic scope" value="Eukaryota"/>
</dbReference>
<dbReference type="GO" id="GO:0071528">
    <property type="term" value="P:tRNA re-export from nucleus"/>
    <property type="evidence" value="ECO:0007669"/>
    <property type="project" value="UniProtKB-UniRule"/>
</dbReference>
<organism evidence="14 15">
    <name type="scientific">Cordyceps militaris (strain CM01)</name>
    <name type="common">Caterpillar fungus</name>
    <dbReference type="NCBI Taxonomy" id="983644"/>
    <lineage>
        <taxon>Eukaryota</taxon>
        <taxon>Fungi</taxon>
        <taxon>Dikarya</taxon>
        <taxon>Ascomycota</taxon>
        <taxon>Pezizomycotina</taxon>
        <taxon>Sordariomycetes</taxon>
        <taxon>Hypocreomycetidae</taxon>
        <taxon>Hypocreales</taxon>
        <taxon>Cordycipitaceae</taxon>
        <taxon>Cordyceps</taxon>
    </lineage>
</organism>
<dbReference type="GO" id="GO:0016363">
    <property type="term" value="C:nuclear matrix"/>
    <property type="evidence" value="ECO:0007669"/>
    <property type="project" value="TreeGrafter"/>
</dbReference>
<dbReference type="EMBL" id="JH126400">
    <property type="protein sequence ID" value="EGX94533.1"/>
    <property type="molecule type" value="Genomic_DNA"/>
</dbReference>
<evidence type="ECO:0000259" key="12">
    <source>
        <dbReference type="Pfam" id="PF08389"/>
    </source>
</evidence>
<keyword evidence="7" id="KW-0819">tRNA processing</keyword>
<dbReference type="InterPro" id="IPR013598">
    <property type="entry name" value="Exportin-1/Importin-b-like"/>
</dbReference>
<reference evidence="14 15" key="1">
    <citation type="journal article" date="2011" name="Genome Biol.">
        <title>Genome sequence of the insect pathogenic fungus Cordyceps militaris, a valued traditional Chinese medicine.</title>
        <authorList>
            <person name="Zheng P."/>
            <person name="Xia Y."/>
            <person name="Xiao G."/>
            <person name="Xiong C."/>
            <person name="Hu X."/>
            <person name="Zhang S."/>
            <person name="Zheng H."/>
            <person name="Huang Y."/>
            <person name="Zhou Y."/>
            <person name="Wang S."/>
            <person name="Zhao G.P."/>
            <person name="Liu X."/>
            <person name="St Leger R.J."/>
            <person name="Wang C."/>
        </authorList>
    </citation>
    <scope>NUCLEOTIDE SEQUENCE [LARGE SCALE GENOMIC DNA]</scope>
    <source>
        <strain evidence="14 15">CM01</strain>
    </source>
</reference>
<keyword evidence="5 11" id="KW-0963">Cytoplasm</keyword>
<dbReference type="RefSeq" id="XP_006668019.1">
    <property type="nucleotide sequence ID" value="XM_006667956.1"/>
</dbReference>
<keyword evidence="15" id="KW-1185">Reference proteome</keyword>
<proteinExistence type="inferred from homology"/>
<dbReference type="STRING" id="983644.G3JBW0"/>
<dbReference type="SUPFAM" id="SSF48371">
    <property type="entry name" value="ARM repeat"/>
    <property type="match status" value="1"/>
</dbReference>
<evidence type="ECO:0000259" key="13">
    <source>
        <dbReference type="Pfam" id="PF19282"/>
    </source>
</evidence>
<name>G3JBW0_CORMM</name>
<evidence type="ECO:0000256" key="10">
    <source>
        <dbReference type="ARBA" id="ARBA00025147"/>
    </source>
</evidence>
<dbReference type="GO" id="GO:0005737">
    <property type="term" value="C:cytoplasm"/>
    <property type="evidence" value="ECO:0007669"/>
    <property type="project" value="UniProtKB-SubCell"/>
</dbReference>
<evidence type="ECO:0000256" key="8">
    <source>
        <dbReference type="ARBA" id="ARBA00022884"/>
    </source>
</evidence>
<evidence type="ECO:0000313" key="15">
    <source>
        <dbReference type="Proteomes" id="UP000001610"/>
    </source>
</evidence>
<evidence type="ECO:0000256" key="6">
    <source>
        <dbReference type="ARBA" id="ARBA00022555"/>
    </source>
</evidence>
<dbReference type="GO" id="GO:0008033">
    <property type="term" value="P:tRNA processing"/>
    <property type="evidence" value="ECO:0007669"/>
    <property type="project" value="UniProtKB-KW"/>
</dbReference>
<evidence type="ECO:0000256" key="1">
    <source>
        <dbReference type="ARBA" id="ARBA00004496"/>
    </source>
</evidence>
<keyword evidence="6 11" id="KW-0820">tRNA-binding</keyword>
<dbReference type="InterPro" id="IPR011989">
    <property type="entry name" value="ARM-like"/>
</dbReference>
<evidence type="ECO:0000313" key="14">
    <source>
        <dbReference type="EMBL" id="EGX94533.1"/>
    </source>
</evidence>
<dbReference type="FunFam" id="1.25.10.10:FF:000355">
    <property type="entry name" value="Exportin-T"/>
    <property type="match status" value="1"/>
</dbReference>
<dbReference type="PANTHER" id="PTHR15952">
    <property type="entry name" value="EXPORTIN-T/LOS1"/>
    <property type="match status" value="1"/>
</dbReference>
<evidence type="ECO:0000256" key="5">
    <source>
        <dbReference type="ARBA" id="ARBA00022490"/>
    </source>
</evidence>
<protein>
    <recommendedName>
        <fullName evidence="3 11">Exportin-T</fullName>
    </recommendedName>
    <alternativeName>
        <fullName evidence="11">Exportin(tRNA)</fullName>
    </alternativeName>
    <alternativeName>
        <fullName evidence="11">tRNA exportin</fullName>
    </alternativeName>
</protein>
<dbReference type="PANTHER" id="PTHR15952:SF11">
    <property type="entry name" value="EXPORTIN-T"/>
    <property type="match status" value="1"/>
</dbReference>
<sequence length="1173" mass="132000">MFNTTVYPNPCSYRHNSSSLHCSKRHQPQPALDLNPHIGTRTGTDFWKWTHNAFPSSNTPTSQSIQAPFPSAQPYPYPLCRRSASHLLPLPGQTPCFARPHLPRHASAVVVPLPKFRNPPGFLSTMLHAADIQNTHLTARTFILTPPKPAMEAQIENVVDILSNPRSDQFLQTQALEYLGQVRSDPQAWQACTNLYVRTAPRASELVRMTCLEIINYAVYNHGLDPDSLSYLKQTLLEYARQTYGPEAQYEPDQRHIQNKLTQTLTYLFVFLYQNGWQSFLEDFLALTGIAINVNNVNGTLFYLRILSSIHDEIADMLLSRQNNESKRNTELKDQLRAQDMHRVAESWKQLLARYNDNDAVVEMVLRVIGKWASWMDISLIISQDMLSLILPIVGRNKNEGRSDKVRDIAIETLTEICGKKMRPADKMEMISFLSLQSIVGQLVSMPLLSEYRGTHQYDTDLAEVVAKLVNSAVSDIIRALDDAQITDDTRSRAKQHLNDFLPLLLRFFSDEYDEVCSTVIPALTDLLTFLRKLGQLPDEYTSMLAPILDSIIRKMRYDETSSWGNEDEQTDEAEFGELRKKLQNLQKTIAAINEPLYMDMLSNLVATTFQTLDQRGSEVDWRDLDLALHEMYLFGELALPNHGPGTKNQPSSEASERLMVMVTKMVESGIANFSHPAILLQYMEICVRYSAVFDTNTQYIPQVLENFVRLVHHEHVRLKTRSWYLFHRFIKQLRGRVGNVAETVIQSIGDLLPIKAEVPGEDADDDMSSDESDHSADALFISQLYLFEAIGCISSTSSTPIEKQALYVRSVMEPLFQDMEVHLPRAKSGDAQANVQIHHIVMALGTLAHGFSDWTPGSTSKEHTPPDKLVAAEFSRAAEAILIALSQLNSSSEIRTACRSSFSKLLGVLGAAVLPQLPQWIDGLLSQSSSKDEMAMFLRLLDQVVFGFKAEIYDVLNVLLTPLLQRIFTGLTEPIHGTDDEIQLAELRREYLSFIQIILNNGLEGVLISEANQGYFESLISSVIELGKTLEGNLGPSRLAFTILLRISSVWGGPDVATISHNPTAPTGSASPVIPGFDHFMIDRFHNACWEVLRNPNFRPAQDAQTKQILVEIASLEQLIYTKTGDAFIRNLQNGVFPSLGINGDEFLRSLTTSIDKKQFPSYLQGLLKSRQ</sequence>
<dbReference type="InterPro" id="IPR040017">
    <property type="entry name" value="XPOT"/>
</dbReference>
<dbReference type="GO" id="GO:0000049">
    <property type="term" value="F:tRNA binding"/>
    <property type="evidence" value="ECO:0007669"/>
    <property type="project" value="UniProtKB-UniRule"/>
</dbReference>
<dbReference type="InParanoid" id="G3JBW0"/>
<comment type="similarity">
    <text evidence="2 11">Belongs to the exportin family.</text>
</comment>
<dbReference type="Gene3D" id="1.25.10.10">
    <property type="entry name" value="Leucine-rich Repeat Variant"/>
    <property type="match status" value="1"/>
</dbReference>
<keyword evidence="4 11" id="KW-0813">Transport</keyword>
<dbReference type="OrthoDB" id="26399at2759"/>
<dbReference type="FunCoup" id="G3JBW0">
    <property type="interactions" value="985"/>
</dbReference>
<evidence type="ECO:0000256" key="2">
    <source>
        <dbReference type="ARBA" id="ARBA00009466"/>
    </source>
</evidence>
<dbReference type="KEGG" id="cmt:CCM_02804"/>
<dbReference type="VEuPathDB" id="FungiDB:CCM_02804"/>
<accession>G3JBW0</accession>
<dbReference type="InterPro" id="IPR016024">
    <property type="entry name" value="ARM-type_fold"/>
</dbReference>
<evidence type="ECO:0000256" key="4">
    <source>
        <dbReference type="ARBA" id="ARBA00022448"/>
    </source>
</evidence>
<dbReference type="OMA" id="HEMFLFG"/>
<comment type="function">
    <text evidence="10">tRNA nucleus export receptor which facilitates tRNA translocation across the nuclear pore complex. Involved in pre-tRNA splicing, probably by affecting the interaction of pre-tRNA with splicing endonuclease.</text>
</comment>
<dbReference type="HOGENOM" id="CLU_004414_0_1_1"/>
<dbReference type="Proteomes" id="UP000001610">
    <property type="component" value="Unassembled WGS sequence"/>
</dbReference>
<keyword evidence="9 11" id="KW-0539">Nucleus</keyword>
<dbReference type="Pfam" id="PF08389">
    <property type="entry name" value="Xpo1"/>
    <property type="match status" value="1"/>
</dbReference>
<dbReference type="GO" id="GO:0031267">
    <property type="term" value="F:small GTPase binding"/>
    <property type="evidence" value="ECO:0007669"/>
    <property type="project" value="InterPro"/>
</dbReference>
<comment type="subcellular location">
    <subcellularLocation>
        <location evidence="1 11">Cytoplasm</location>
    </subcellularLocation>
    <subcellularLocation>
        <location evidence="11">Nucleus</location>
    </subcellularLocation>
    <text evidence="11">Shuttles between the nucleus and the cytoplasm.</text>
</comment>
<evidence type="ECO:0000256" key="9">
    <source>
        <dbReference type="ARBA" id="ARBA00023242"/>
    </source>
</evidence>
<evidence type="ECO:0000256" key="3">
    <source>
        <dbReference type="ARBA" id="ARBA00018928"/>
    </source>
</evidence>
<keyword evidence="8 11" id="KW-0694">RNA-binding</keyword>
<feature type="domain" description="Exportin-T C-terminal" evidence="13">
    <location>
        <begin position="489"/>
        <end position="1171"/>
    </location>
</feature>
<evidence type="ECO:0000256" key="7">
    <source>
        <dbReference type="ARBA" id="ARBA00022694"/>
    </source>
</evidence>
<gene>
    <name evidence="14" type="ORF">CCM_02804</name>
</gene>